<evidence type="ECO:0000313" key="6">
    <source>
        <dbReference type="Proteomes" id="UP001255856"/>
    </source>
</evidence>
<dbReference type="AlphaFoldDB" id="A0AAD9IIE8"/>
<evidence type="ECO:0000256" key="4">
    <source>
        <dbReference type="SAM" id="MobiDB-lite"/>
    </source>
</evidence>
<dbReference type="SMART" id="SM00320">
    <property type="entry name" value="WD40"/>
    <property type="match status" value="6"/>
</dbReference>
<dbReference type="PROSITE" id="PS50082">
    <property type="entry name" value="WD_REPEATS_2"/>
    <property type="match status" value="3"/>
</dbReference>
<keyword evidence="1 3" id="KW-0853">WD repeat</keyword>
<dbReference type="Gene3D" id="2.130.10.10">
    <property type="entry name" value="YVTN repeat-like/Quinoprotein amine dehydrogenase"/>
    <property type="match status" value="2"/>
</dbReference>
<dbReference type="EMBL" id="JASFZW010000003">
    <property type="protein sequence ID" value="KAK2078878.1"/>
    <property type="molecule type" value="Genomic_DNA"/>
</dbReference>
<dbReference type="InterPro" id="IPR019775">
    <property type="entry name" value="WD40_repeat_CS"/>
</dbReference>
<keyword evidence="6" id="KW-1185">Reference proteome</keyword>
<dbReference type="Proteomes" id="UP001255856">
    <property type="component" value="Unassembled WGS sequence"/>
</dbReference>
<feature type="region of interest" description="Disordered" evidence="4">
    <location>
        <begin position="460"/>
        <end position="489"/>
    </location>
</feature>
<evidence type="ECO:0000256" key="3">
    <source>
        <dbReference type="PROSITE-ProRule" id="PRU00221"/>
    </source>
</evidence>
<evidence type="ECO:0000313" key="5">
    <source>
        <dbReference type="EMBL" id="KAK2078878.1"/>
    </source>
</evidence>
<feature type="repeat" description="WD" evidence="3">
    <location>
        <begin position="125"/>
        <end position="164"/>
    </location>
</feature>
<dbReference type="InterPro" id="IPR036322">
    <property type="entry name" value="WD40_repeat_dom_sf"/>
</dbReference>
<name>A0AAD9IIE8_PROWI</name>
<feature type="repeat" description="WD" evidence="3">
    <location>
        <begin position="210"/>
        <end position="251"/>
    </location>
</feature>
<dbReference type="InterPro" id="IPR001680">
    <property type="entry name" value="WD40_rpt"/>
</dbReference>
<reference evidence="5" key="1">
    <citation type="submission" date="2021-01" db="EMBL/GenBank/DDBJ databases">
        <authorList>
            <person name="Eckstrom K.M.E."/>
        </authorList>
    </citation>
    <scope>NUCLEOTIDE SEQUENCE</scope>
    <source>
        <strain evidence="5">UVCC 0001</strain>
    </source>
</reference>
<dbReference type="PROSITE" id="PS00678">
    <property type="entry name" value="WD_REPEATS_1"/>
    <property type="match status" value="1"/>
</dbReference>
<organism evidence="5 6">
    <name type="scientific">Prototheca wickerhamii</name>
    <dbReference type="NCBI Taxonomy" id="3111"/>
    <lineage>
        <taxon>Eukaryota</taxon>
        <taxon>Viridiplantae</taxon>
        <taxon>Chlorophyta</taxon>
        <taxon>core chlorophytes</taxon>
        <taxon>Trebouxiophyceae</taxon>
        <taxon>Chlorellales</taxon>
        <taxon>Chlorellaceae</taxon>
        <taxon>Prototheca</taxon>
    </lineage>
</organism>
<evidence type="ECO:0000256" key="2">
    <source>
        <dbReference type="ARBA" id="ARBA00022737"/>
    </source>
</evidence>
<dbReference type="InterPro" id="IPR015943">
    <property type="entry name" value="WD40/YVTN_repeat-like_dom_sf"/>
</dbReference>
<protein>
    <submittedName>
        <fullName evidence="5">Uncharacterized protein</fullName>
    </submittedName>
</protein>
<keyword evidence="2" id="KW-0677">Repeat</keyword>
<proteinExistence type="predicted"/>
<dbReference type="CDD" id="cd00200">
    <property type="entry name" value="WD40"/>
    <property type="match status" value="1"/>
</dbReference>
<dbReference type="SUPFAM" id="SSF50978">
    <property type="entry name" value="WD40 repeat-like"/>
    <property type="match status" value="1"/>
</dbReference>
<gene>
    <name evidence="5" type="ORF">QBZ16_002568</name>
</gene>
<dbReference type="Pfam" id="PF00400">
    <property type="entry name" value="WD40"/>
    <property type="match status" value="3"/>
</dbReference>
<dbReference type="PANTHER" id="PTHR19848">
    <property type="entry name" value="WD40 REPEAT PROTEIN"/>
    <property type="match status" value="1"/>
</dbReference>
<evidence type="ECO:0000256" key="1">
    <source>
        <dbReference type="ARBA" id="ARBA00022574"/>
    </source>
</evidence>
<dbReference type="PRINTS" id="PR00320">
    <property type="entry name" value="GPROTEINBRPT"/>
</dbReference>
<accession>A0AAD9IIE8</accession>
<sequence length="621" mass="64423">MESRPVKHPKVSFLFPRVKDGDQPCHCAGVNALQLAEGGSLHPQGSVLWTASRDGTVIGWDSDALQPLATCRRGHTDWVTGVAVLDAVAPLLATASADRTVRVWRGAVEGEGAGGAASLRCVAAAAAHPDVITCLAAAGDTLVSAGLGGQIRLWDVATLRSEPAFAPGPDVETSVYAAALDPAGEVLAVGSRDGRVDLIDTRARRTLVGLSAHGDVVRALTFSADGRALASAGSDGLVRVWDLAAGPRCRATLAPHPGPIWTLAASADLDELWTGGRDGSVYHSTPLDGRAARVLDVGGPVSALAVEPATQPPVCSARGRGTRRQAWQRLRAPAQAWPRLSGSGPRLTAATSWTQRRDGAAELWSVETGAVVRAWRPLAGEDAAATLARARTEVFDPGQAVSAWFSPSIRLGSPGGTLEHSSALGAEAYLRALGVADAPPDGKIDCGLHMLQALFLEEADDGEGQGAAGTEPSNGGTEREGSSDGQEASASPASAFRFLLQGADVLVHTEVPCRQPVAPGTISLAPAWVRQLLARGPQPAGKESKMPFVLLPAEPPPGDAAEEAPLLILACNGAAVPWDFSLAAVRQWLWKRSEDLVLTYDVAAPGTRLTVPLIPVPSSED</sequence>
<dbReference type="PROSITE" id="PS50294">
    <property type="entry name" value="WD_REPEATS_REGION"/>
    <property type="match status" value="2"/>
</dbReference>
<dbReference type="InterPro" id="IPR020472">
    <property type="entry name" value="WD40_PAC1"/>
</dbReference>
<comment type="caution">
    <text evidence="5">The sequence shown here is derived from an EMBL/GenBank/DDBJ whole genome shotgun (WGS) entry which is preliminary data.</text>
</comment>
<dbReference type="PANTHER" id="PTHR19848:SF8">
    <property type="entry name" value="F-BOX AND WD REPEAT DOMAIN CONTAINING 7"/>
    <property type="match status" value="1"/>
</dbReference>
<feature type="repeat" description="WD" evidence="3">
    <location>
        <begin position="72"/>
        <end position="104"/>
    </location>
</feature>